<dbReference type="Gene3D" id="3.40.50.150">
    <property type="entry name" value="Vaccinia Virus protein VP39"/>
    <property type="match status" value="1"/>
</dbReference>
<accession>A0ABU7ME27</accession>
<dbReference type="InterPro" id="IPR029063">
    <property type="entry name" value="SAM-dependent_MTases_sf"/>
</dbReference>
<evidence type="ECO:0000313" key="3">
    <source>
        <dbReference type="Proteomes" id="UP001347146"/>
    </source>
</evidence>
<feature type="domain" description="Methyltransferase type 11" evidence="1">
    <location>
        <begin position="39"/>
        <end position="132"/>
    </location>
</feature>
<reference evidence="2 3" key="1">
    <citation type="submission" date="2024-01" db="EMBL/GenBank/DDBJ databases">
        <title>Draft genome sequence of Gordonia sp. LSe1-13.</title>
        <authorList>
            <person name="Suphannarot A."/>
            <person name="Mingma R."/>
        </authorList>
    </citation>
    <scope>NUCLEOTIDE SEQUENCE [LARGE SCALE GENOMIC DNA]</scope>
    <source>
        <strain evidence="2 3">LSe1-13</strain>
    </source>
</reference>
<evidence type="ECO:0000259" key="1">
    <source>
        <dbReference type="Pfam" id="PF08241"/>
    </source>
</evidence>
<keyword evidence="2" id="KW-0808">Transferase</keyword>
<dbReference type="Proteomes" id="UP001347146">
    <property type="component" value="Unassembled WGS sequence"/>
</dbReference>
<comment type="caution">
    <text evidence="2">The sequence shown here is derived from an EMBL/GenBank/DDBJ whole genome shotgun (WGS) entry which is preliminary data.</text>
</comment>
<evidence type="ECO:0000313" key="2">
    <source>
        <dbReference type="EMBL" id="MEE3851287.1"/>
    </source>
</evidence>
<dbReference type="SUPFAM" id="SSF53335">
    <property type="entry name" value="S-adenosyl-L-methionine-dependent methyltransferases"/>
    <property type="match status" value="1"/>
</dbReference>
<dbReference type="PANTHER" id="PTHR45036">
    <property type="entry name" value="METHYLTRANSFERASE LIKE 7B"/>
    <property type="match status" value="1"/>
</dbReference>
<gene>
    <name evidence="2" type="ORF">VZC37_13160</name>
</gene>
<dbReference type="RefSeq" id="WP_330432999.1">
    <property type="nucleotide sequence ID" value="NZ_JAZDUF010000003.1"/>
</dbReference>
<organism evidence="2 3">
    <name type="scientific">Gordonia sesuvii</name>
    <dbReference type="NCBI Taxonomy" id="3116777"/>
    <lineage>
        <taxon>Bacteria</taxon>
        <taxon>Bacillati</taxon>
        <taxon>Actinomycetota</taxon>
        <taxon>Actinomycetes</taxon>
        <taxon>Mycobacteriales</taxon>
        <taxon>Gordoniaceae</taxon>
        <taxon>Gordonia</taxon>
    </lineage>
</organism>
<dbReference type="InterPro" id="IPR052356">
    <property type="entry name" value="Thiol_S-MT"/>
</dbReference>
<proteinExistence type="predicted"/>
<dbReference type="EMBL" id="JAZDUF010000003">
    <property type="protein sequence ID" value="MEE3851287.1"/>
    <property type="molecule type" value="Genomic_DNA"/>
</dbReference>
<keyword evidence="2" id="KW-0489">Methyltransferase</keyword>
<dbReference type="Pfam" id="PF08241">
    <property type="entry name" value="Methyltransf_11"/>
    <property type="match status" value="1"/>
</dbReference>
<keyword evidence="3" id="KW-1185">Reference proteome</keyword>
<protein>
    <submittedName>
        <fullName evidence="2">Class I SAM-dependent methyltransferase</fullName>
    </submittedName>
</protein>
<dbReference type="InterPro" id="IPR013216">
    <property type="entry name" value="Methyltransf_11"/>
</dbReference>
<dbReference type="PANTHER" id="PTHR45036:SF1">
    <property type="entry name" value="METHYLTRANSFERASE LIKE 7A"/>
    <property type="match status" value="1"/>
</dbReference>
<name>A0ABU7ME27_9ACTN</name>
<dbReference type="GO" id="GO:0008168">
    <property type="term" value="F:methyltransferase activity"/>
    <property type="evidence" value="ECO:0007669"/>
    <property type="project" value="UniProtKB-KW"/>
</dbReference>
<dbReference type="GO" id="GO:0032259">
    <property type="term" value="P:methylation"/>
    <property type="evidence" value="ECO:0007669"/>
    <property type="project" value="UniProtKB-KW"/>
</dbReference>
<sequence length="208" mass="22785">MGFYDDRILPHLINLTCGMSVLEPLRRRTCEGLSGDVVELGFGSGLNVGAYPETVTRIAAIEPNDRGWKIAADRVAGSRVPIDRAGLDGQRLPFDDDTFDHALTTFTLCTIPDLAAALSEVQRVVKRGGTLHFLEHGNAPDESVRRWQRRLEPIQKRVAGGCHLTRDIPGVLADSGLTVETIDRFYQQGTPKPMAAMNLGVARIPLVE</sequence>